<dbReference type="InterPro" id="IPR036986">
    <property type="entry name" value="S4_RNA-bd_sf"/>
</dbReference>
<proteinExistence type="predicted"/>
<dbReference type="Pfam" id="PF01479">
    <property type="entry name" value="S4"/>
    <property type="match status" value="1"/>
</dbReference>
<dbReference type="AlphaFoldDB" id="A0A3L7JIW3"/>
<evidence type="ECO:0000313" key="4">
    <source>
        <dbReference type="Proteomes" id="UP000281094"/>
    </source>
</evidence>
<dbReference type="SMART" id="SM00363">
    <property type="entry name" value="S4"/>
    <property type="match status" value="1"/>
</dbReference>
<name>A0A3L7JIW3_9HYPH</name>
<dbReference type="Proteomes" id="UP000281094">
    <property type="component" value="Unassembled WGS sequence"/>
</dbReference>
<feature type="domain" description="RNA-binding S4" evidence="2">
    <location>
        <begin position="9"/>
        <end position="74"/>
    </location>
</feature>
<evidence type="ECO:0000256" key="1">
    <source>
        <dbReference type="PROSITE-ProRule" id="PRU00182"/>
    </source>
</evidence>
<keyword evidence="1" id="KW-0694">RNA-binding</keyword>
<protein>
    <submittedName>
        <fullName evidence="3">RNA-binding S4 domain-containing protein</fullName>
    </submittedName>
</protein>
<dbReference type="EMBL" id="RCWN01000001">
    <property type="protein sequence ID" value="RLQ89581.1"/>
    <property type="molecule type" value="Genomic_DNA"/>
</dbReference>
<reference evidence="3 4" key="1">
    <citation type="submission" date="2018-10" db="EMBL/GenBank/DDBJ databases">
        <title>Notoacmeibacter sp. M2BS9Y-3-1, whole genome shotgun sequence.</title>
        <authorList>
            <person name="Tuo L."/>
        </authorList>
    </citation>
    <scope>NUCLEOTIDE SEQUENCE [LARGE SCALE GENOMIC DNA]</scope>
    <source>
        <strain evidence="3 4">M2BS9Y-3-1</strain>
    </source>
</reference>
<dbReference type="Gene3D" id="3.10.290.10">
    <property type="entry name" value="RNA-binding S4 domain"/>
    <property type="match status" value="1"/>
</dbReference>
<gene>
    <name evidence="3" type="ORF">D8780_11475</name>
</gene>
<sequence>MESSGARSQRVDRWLFFARITKSRTLAQKLCEAGHVRINRAKAKSGAKPVSIGDVLTISLSSGVRVLRVTDPGERRGPTREARMLYEDVLAQGESEMALPESDGE</sequence>
<evidence type="ECO:0000259" key="2">
    <source>
        <dbReference type="SMART" id="SM00363"/>
    </source>
</evidence>
<comment type="caution">
    <text evidence="3">The sequence shown here is derived from an EMBL/GenBank/DDBJ whole genome shotgun (WGS) entry which is preliminary data.</text>
</comment>
<keyword evidence="4" id="KW-1185">Reference proteome</keyword>
<accession>A0A3L7JIW3</accession>
<dbReference type="PROSITE" id="PS50889">
    <property type="entry name" value="S4"/>
    <property type="match status" value="1"/>
</dbReference>
<dbReference type="SUPFAM" id="SSF55174">
    <property type="entry name" value="Alpha-L RNA-binding motif"/>
    <property type="match status" value="1"/>
</dbReference>
<dbReference type="CDD" id="cd00165">
    <property type="entry name" value="S4"/>
    <property type="match status" value="1"/>
</dbReference>
<dbReference type="GO" id="GO:0003723">
    <property type="term" value="F:RNA binding"/>
    <property type="evidence" value="ECO:0007669"/>
    <property type="project" value="UniProtKB-KW"/>
</dbReference>
<organism evidence="3 4">
    <name type="scientific">Notoacmeibacter ruber</name>
    <dbReference type="NCBI Taxonomy" id="2670375"/>
    <lineage>
        <taxon>Bacteria</taxon>
        <taxon>Pseudomonadati</taxon>
        <taxon>Pseudomonadota</taxon>
        <taxon>Alphaproteobacteria</taxon>
        <taxon>Hyphomicrobiales</taxon>
        <taxon>Notoacmeibacteraceae</taxon>
        <taxon>Notoacmeibacter</taxon>
    </lineage>
</organism>
<evidence type="ECO:0000313" key="3">
    <source>
        <dbReference type="EMBL" id="RLQ89581.1"/>
    </source>
</evidence>
<dbReference type="InterPro" id="IPR002942">
    <property type="entry name" value="S4_RNA-bd"/>
</dbReference>